<name>A0A0C5VKK4_9GAMM</name>
<keyword evidence="2" id="KW-1185">Reference proteome</keyword>
<gene>
    <name evidence="1" type="ORF">YC6258_01894</name>
</gene>
<dbReference type="PATRIC" id="fig|1445510.3.peg.1855"/>
<evidence type="ECO:0000313" key="1">
    <source>
        <dbReference type="EMBL" id="AJQ93938.1"/>
    </source>
</evidence>
<evidence type="ECO:0000313" key="2">
    <source>
        <dbReference type="Proteomes" id="UP000032266"/>
    </source>
</evidence>
<proteinExistence type="predicted"/>
<sequence length="84" mass="9640">MTELNLISQLEENLKAFIKLIPVESLSSQWQLEVQLFYAGESAGKTSFNLYGYNREEAEAIARGVKQNSFLMKEIDEYLWGDSD</sequence>
<dbReference type="KEGG" id="gsn:YC6258_01894"/>
<dbReference type="RefSeq" id="WP_044616580.1">
    <property type="nucleotide sequence ID" value="NZ_CP007142.1"/>
</dbReference>
<reference evidence="1 2" key="1">
    <citation type="submission" date="2014-01" db="EMBL/GenBank/DDBJ databases">
        <title>Full genme sequencing of cellulolytic bacterium Gynuella sunshinyii YC6258T gen. nov., sp. nov.</title>
        <authorList>
            <person name="Khan H."/>
            <person name="Chung E.J."/>
            <person name="Chung Y.R."/>
        </authorList>
    </citation>
    <scope>NUCLEOTIDE SEQUENCE [LARGE SCALE GENOMIC DNA]</scope>
    <source>
        <strain evidence="1 2">YC6258</strain>
    </source>
</reference>
<protein>
    <submittedName>
        <fullName evidence="1">Uncharacterized protein</fullName>
    </submittedName>
</protein>
<dbReference type="Proteomes" id="UP000032266">
    <property type="component" value="Chromosome"/>
</dbReference>
<dbReference type="OrthoDB" id="6089073at2"/>
<dbReference type="EMBL" id="CP007142">
    <property type="protein sequence ID" value="AJQ93938.1"/>
    <property type="molecule type" value="Genomic_DNA"/>
</dbReference>
<organism evidence="1 2">
    <name type="scientific">Gynuella sunshinyii YC6258</name>
    <dbReference type="NCBI Taxonomy" id="1445510"/>
    <lineage>
        <taxon>Bacteria</taxon>
        <taxon>Pseudomonadati</taxon>
        <taxon>Pseudomonadota</taxon>
        <taxon>Gammaproteobacteria</taxon>
        <taxon>Oceanospirillales</taxon>
        <taxon>Saccharospirillaceae</taxon>
        <taxon>Gynuella</taxon>
    </lineage>
</organism>
<accession>A0A0C5VKK4</accession>
<dbReference type="HOGENOM" id="CLU_2380070_0_0_6"/>
<dbReference type="AlphaFoldDB" id="A0A0C5VKK4"/>